<dbReference type="EMBL" id="CP051635">
    <property type="protein sequence ID" value="UTD00988.1"/>
    <property type="molecule type" value="Genomic_DNA"/>
</dbReference>
<dbReference type="Proteomes" id="UP001056981">
    <property type="component" value="Chromosome"/>
</dbReference>
<dbReference type="AlphaFoldDB" id="A0A9Q9BQ23"/>
<sequence>MDKLQYIRENEQLNILLMNECDIYFYKETGNTQFLENNEEYSLGCKSFAQDGSGGEYVFLEDGSIGFIGSEGEVGRAAESLDELLTFLIHTGCISDFSCKHIYKNKELLKTYCNGYISKIRERYKAQNKDWDKVRSDIANSLSLVFSTDKLENVTMKFYKAATREPIFSCKYLDGKEEYICDSILSDIVGVWTMELVGMSREEIENYNQQPSARINNTDKRQG</sequence>
<dbReference type="RefSeq" id="WP_253717541.1">
    <property type="nucleotide sequence ID" value="NZ_CP051522.1"/>
</dbReference>
<evidence type="ECO:0000313" key="2">
    <source>
        <dbReference type="Proteomes" id="UP001056981"/>
    </source>
</evidence>
<gene>
    <name evidence="1" type="ORF">E4N86_09870</name>
</gene>
<proteinExistence type="predicted"/>
<name>A0A9Q9BQ23_TREDN</name>
<accession>A0A9Q9BQ23</accession>
<reference evidence="1" key="1">
    <citation type="submission" date="2020-04" db="EMBL/GenBank/DDBJ databases">
        <title>Comparative genomics of oral phylogroup-2 Treponema strains.</title>
        <authorList>
            <person name="Zeng H."/>
            <person name="Chan Y.K."/>
            <person name="Watt R.M."/>
        </authorList>
    </citation>
    <scope>NUCLEOTIDE SEQUENCE</scope>
    <source>
        <strain evidence="1">OMZ 905</strain>
    </source>
</reference>
<protein>
    <submittedName>
        <fullName evidence="1">Uncharacterized protein</fullName>
    </submittedName>
</protein>
<organism evidence="1 2">
    <name type="scientific">Treponema denticola</name>
    <dbReference type="NCBI Taxonomy" id="158"/>
    <lineage>
        <taxon>Bacteria</taxon>
        <taxon>Pseudomonadati</taxon>
        <taxon>Spirochaetota</taxon>
        <taxon>Spirochaetia</taxon>
        <taxon>Spirochaetales</taxon>
        <taxon>Treponemataceae</taxon>
        <taxon>Treponema</taxon>
    </lineage>
</organism>
<evidence type="ECO:0000313" key="1">
    <source>
        <dbReference type="EMBL" id="UTD00988.1"/>
    </source>
</evidence>